<accession>A0A9P7G584</accession>
<comment type="similarity">
    <text evidence="1">Belongs to the tpcK family.</text>
</comment>
<protein>
    <recommendedName>
        <fullName evidence="2">EthD domain-containing protein</fullName>
    </recommendedName>
</protein>
<sequence>MSGVPFRTDRVRLIVFLKRRSDLTREEFSHYWNGPHAELFLSLDIVKKNVIKYEQAHVNDKFVKAPLALGLTESDWDGLVVLDGESYEKLFEVFSSEEYAKIVAPDEENFLDRAKVQILPLDLVTVFE</sequence>
<feature type="domain" description="EthD" evidence="2">
    <location>
        <begin position="21"/>
        <end position="113"/>
    </location>
</feature>
<comment type="caution">
    <text evidence="3">The sequence shown here is derived from an EMBL/GenBank/DDBJ whole genome shotgun (WGS) entry which is preliminary data.</text>
</comment>
<gene>
    <name evidence="3" type="ORF">DXG03_009128</name>
</gene>
<keyword evidence="4" id="KW-1185">Reference proteome</keyword>
<reference evidence="3" key="2">
    <citation type="submission" date="2021-10" db="EMBL/GenBank/DDBJ databases">
        <title>Phylogenomics reveals ancestral predisposition of the termite-cultivated fungus Termitomyces towards a domesticated lifestyle.</title>
        <authorList>
            <person name="Auxier B."/>
            <person name="Grum-Grzhimaylo A."/>
            <person name="Cardenas M.E."/>
            <person name="Lodge J.D."/>
            <person name="Laessoe T."/>
            <person name="Pedersen O."/>
            <person name="Smith M.E."/>
            <person name="Kuyper T.W."/>
            <person name="Franco-Molano E.A."/>
            <person name="Baroni T.J."/>
            <person name="Aanen D.K."/>
        </authorList>
    </citation>
    <scope>NUCLEOTIDE SEQUENCE</scope>
    <source>
        <strain evidence="3">AP01</strain>
        <tissue evidence="3">Mycelium</tissue>
    </source>
</reference>
<evidence type="ECO:0000256" key="1">
    <source>
        <dbReference type="ARBA" id="ARBA00005986"/>
    </source>
</evidence>
<evidence type="ECO:0000313" key="3">
    <source>
        <dbReference type="EMBL" id="KAG5644109.1"/>
    </source>
</evidence>
<dbReference type="SUPFAM" id="SSF54909">
    <property type="entry name" value="Dimeric alpha+beta barrel"/>
    <property type="match status" value="1"/>
</dbReference>
<dbReference type="InterPro" id="IPR009799">
    <property type="entry name" value="EthD_dom"/>
</dbReference>
<dbReference type="GO" id="GO:0016491">
    <property type="term" value="F:oxidoreductase activity"/>
    <property type="evidence" value="ECO:0007669"/>
    <property type="project" value="InterPro"/>
</dbReference>
<name>A0A9P7G584_9AGAR</name>
<dbReference type="EMBL" id="JABCKV010000083">
    <property type="protein sequence ID" value="KAG5644109.1"/>
    <property type="molecule type" value="Genomic_DNA"/>
</dbReference>
<proteinExistence type="inferred from homology"/>
<evidence type="ECO:0000313" key="4">
    <source>
        <dbReference type="Proteomes" id="UP000775547"/>
    </source>
</evidence>
<organism evidence="3 4">
    <name type="scientific">Asterophora parasitica</name>
    <dbReference type="NCBI Taxonomy" id="117018"/>
    <lineage>
        <taxon>Eukaryota</taxon>
        <taxon>Fungi</taxon>
        <taxon>Dikarya</taxon>
        <taxon>Basidiomycota</taxon>
        <taxon>Agaricomycotina</taxon>
        <taxon>Agaricomycetes</taxon>
        <taxon>Agaricomycetidae</taxon>
        <taxon>Agaricales</taxon>
        <taxon>Tricholomatineae</taxon>
        <taxon>Lyophyllaceae</taxon>
        <taxon>Asterophora</taxon>
    </lineage>
</organism>
<dbReference type="Proteomes" id="UP000775547">
    <property type="component" value="Unassembled WGS sequence"/>
</dbReference>
<dbReference type="Pfam" id="PF07110">
    <property type="entry name" value="EthD"/>
    <property type="match status" value="1"/>
</dbReference>
<dbReference type="AlphaFoldDB" id="A0A9P7G584"/>
<dbReference type="OrthoDB" id="3183782at2759"/>
<evidence type="ECO:0000259" key="2">
    <source>
        <dbReference type="Pfam" id="PF07110"/>
    </source>
</evidence>
<reference evidence="3" key="1">
    <citation type="submission" date="2020-07" db="EMBL/GenBank/DDBJ databases">
        <authorList>
            <person name="Nieuwenhuis M."/>
            <person name="Van De Peppel L.J.J."/>
        </authorList>
    </citation>
    <scope>NUCLEOTIDE SEQUENCE</scope>
    <source>
        <strain evidence="3">AP01</strain>
        <tissue evidence="3">Mycelium</tissue>
    </source>
</reference>
<dbReference type="Gene3D" id="3.30.70.100">
    <property type="match status" value="1"/>
</dbReference>
<dbReference type="InterPro" id="IPR011008">
    <property type="entry name" value="Dimeric_a/b-barrel"/>
</dbReference>